<dbReference type="AlphaFoldDB" id="A0A068U5M7"/>
<evidence type="ECO:0000256" key="2">
    <source>
        <dbReference type="ARBA" id="ARBA00006939"/>
    </source>
</evidence>
<feature type="transmembrane region" description="Helical" evidence="8">
    <location>
        <begin position="107"/>
        <end position="128"/>
    </location>
</feature>
<keyword evidence="6 8" id="KW-0406">Ion transport</keyword>
<feature type="transmembrane region" description="Helical" evidence="8">
    <location>
        <begin position="252"/>
        <end position="275"/>
    </location>
</feature>
<dbReference type="InterPro" id="IPR004698">
    <property type="entry name" value="Zn/Fe_permease_fun/pln"/>
</dbReference>
<feature type="transmembrane region" description="Helical" evidence="8">
    <location>
        <begin position="281"/>
        <end position="302"/>
    </location>
</feature>
<dbReference type="Pfam" id="PF02535">
    <property type="entry name" value="Zip"/>
    <property type="match status" value="1"/>
</dbReference>
<evidence type="ECO:0000313" key="10">
    <source>
        <dbReference type="Proteomes" id="UP000295252"/>
    </source>
</evidence>
<comment type="caution">
    <text evidence="8">Lacks conserved residue(s) required for the propagation of feature annotation.</text>
</comment>
<feature type="transmembrane region" description="Helical" evidence="8">
    <location>
        <begin position="323"/>
        <end position="342"/>
    </location>
</feature>
<comment type="similarity">
    <text evidence="2 8">Belongs to the ZIP transporter (TC 2.A.5) family.</text>
</comment>
<protein>
    <submittedName>
        <fullName evidence="9">Uncharacterized protein</fullName>
    </submittedName>
</protein>
<keyword evidence="5 8" id="KW-1133">Transmembrane helix</keyword>
<dbReference type="PANTHER" id="PTHR11040:SF35">
    <property type="entry name" value="ZINC TRANSPORTER 5"/>
    <property type="match status" value="1"/>
</dbReference>
<dbReference type="PANTHER" id="PTHR11040">
    <property type="entry name" value="ZINC/IRON TRANSPORTER"/>
    <property type="match status" value="1"/>
</dbReference>
<dbReference type="FunCoup" id="A0A068U5M7">
    <property type="interactions" value="2059"/>
</dbReference>
<dbReference type="PhylomeDB" id="A0A068U5M7"/>
<keyword evidence="4 8" id="KW-0812">Transmembrane</keyword>
<evidence type="ECO:0000313" key="9">
    <source>
        <dbReference type="EMBL" id="CDP03484.1"/>
    </source>
</evidence>
<organism evidence="9 10">
    <name type="scientific">Coffea canephora</name>
    <name type="common">Robusta coffee</name>
    <dbReference type="NCBI Taxonomy" id="49390"/>
    <lineage>
        <taxon>Eukaryota</taxon>
        <taxon>Viridiplantae</taxon>
        <taxon>Streptophyta</taxon>
        <taxon>Embryophyta</taxon>
        <taxon>Tracheophyta</taxon>
        <taxon>Spermatophyta</taxon>
        <taxon>Magnoliopsida</taxon>
        <taxon>eudicotyledons</taxon>
        <taxon>Gunneridae</taxon>
        <taxon>Pentapetalae</taxon>
        <taxon>asterids</taxon>
        <taxon>lamiids</taxon>
        <taxon>Gentianales</taxon>
        <taxon>Rubiaceae</taxon>
        <taxon>Ixoroideae</taxon>
        <taxon>Gardenieae complex</taxon>
        <taxon>Bertiereae - Coffeeae clade</taxon>
        <taxon>Coffeeae</taxon>
        <taxon>Coffea</taxon>
    </lineage>
</organism>
<evidence type="ECO:0000256" key="8">
    <source>
        <dbReference type="RuleBase" id="RU362088"/>
    </source>
</evidence>
<evidence type="ECO:0000256" key="7">
    <source>
        <dbReference type="ARBA" id="ARBA00023136"/>
    </source>
</evidence>
<dbReference type="Gramene" id="CDP03484">
    <property type="protein sequence ID" value="CDP03484"/>
    <property type="gene ID" value="GSCOC_T00015283001"/>
</dbReference>
<dbReference type="STRING" id="49390.A0A068U5M7"/>
<evidence type="ECO:0000256" key="1">
    <source>
        <dbReference type="ARBA" id="ARBA00004141"/>
    </source>
</evidence>
<evidence type="ECO:0000256" key="3">
    <source>
        <dbReference type="ARBA" id="ARBA00022448"/>
    </source>
</evidence>
<feature type="transmembrane region" description="Helical" evidence="8">
    <location>
        <begin position="36"/>
        <end position="54"/>
    </location>
</feature>
<evidence type="ECO:0000256" key="5">
    <source>
        <dbReference type="ARBA" id="ARBA00022989"/>
    </source>
</evidence>
<feature type="transmembrane region" description="Helical" evidence="8">
    <location>
        <begin position="66"/>
        <end position="87"/>
    </location>
</feature>
<reference evidence="10" key="1">
    <citation type="journal article" date="2014" name="Science">
        <title>The coffee genome provides insight into the convergent evolution of caffeine biosynthesis.</title>
        <authorList>
            <person name="Denoeud F."/>
            <person name="Carretero-Paulet L."/>
            <person name="Dereeper A."/>
            <person name="Droc G."/>
            <person name="Guyot R."/>
            <person name="Pietrella M."/>
            <person name="Zheng C."/>
            <person name="Alberti A."/>
            <person name="Anthony F."/>
            <person name="Aprea G."/>
            <person name="Aury J.M."/>
            <person name="Bento P."/>
            <person name="Bernard M."/>
            <person name="Bocs S."/>
            <person name="Campa C."/>
            <person name="Cenci A."/>
            <person name="Combes M.C."/>
            <person name="Crouzillat D."/>
            <person name="Da Silva C."/>
            <person name="Daddiego L."/>
            <person name="De Bellis F."/>
            <person name="Dussert S."/>
            <person name="Garsmeur O."/>
            <person name="Gayraud T."/>
            <person name="Guignon V."/>
            <person name="Jahn K."/>
            <person name="Jamilloux V."/>
            <person name="Joet T."/>
            <person name="Labadie K."/>
            <person name="Lan T."/>
            <person name="Leclercq J."/>
            <person name="Lepelley M."/>
            <person name="Leroy T."/>
            <person name="Li L.T."/>
            <person name="Librado P."/>
            <person name="Lopez L."/>
            <person name="Munoz A."/>
            <person name="Noel B."/>
            <person name="Pallavicini A."/>
            <person name="Perrotta G."/>
            <person name="Poncet V."/>
            <person name="Pot D."/>
            <person name="Priyono X."/>
            <person name="Rigoreau M."/>
            <person name="Rouard M."/>
            <person name="Rozas J."/>
            <person name="Tranchant-Dubreuil C."/>
            <person name="VanBuren R."/>
            <person name="Zhang Q."/>
            <person name="Andrade A.C."/>
            <person name="Argout X."/>
            <person name="Bertrand B."/>
            <person name="de Kochko A."/>
            <person name="Graziosi G."/>
            <person name="Henry R.J."/>
            <person name="Jayarama X."/>
            <person name="Ming R."/>
            <person name="Nagai C."/>
            <person name="Rounsley S."/>
            <person name="Sankoff D."/>
            <person name="Giuliano G."/>
            <person name="Albert V.A."/>
            <person name="Wincker P."/>
            <person name="Lashermes P."/>
        </authorList>
    </citation>
    <scope>NUCLEOTIDE SEQUENCE [LARGE SCALE GENOMIC DNA]</scope>
    <source>
        <strain evidence="10">cv. DH200-94</strain>
    </source>
</reference>
<feature type="transmembrane region" description="Helical" evidence="8">
    <location>
        <begin position="221"/>
        <end position="240"/>
    </location>
</feature>
<dbReference type="NCBIfam" id="TIGR00820">
    <property type="entry name" value="zip"/>
    <property type="match status" value="1"/>
</dbReference>
<accession>A0A068U5M7</accession>
<evidence type="ECO:0000256" key="6">
    <source>
        <dbReference type="ARBA" id="ARBA00023065"/>
    </source>
</evidence>
<keyword evidence="10" id="KW-1185">Reference proteome</keyword>
<dbReference type="OrthoDB" id="448280at2759"/>
<dbReference type="Proteomes" id="UP000295252">
    <property type="component" value="Chromosome V"/>
</dbReference>
<name>A0A068U5M7_COFCA</name>
<comment type="subcellular location">
    <subcellularLocation>
        <location evidence="1 8">Membrane</location>
        <topology evidence="1 8">Multi-pass membrane protein</topology>
    </subcellularLocation>
</comment>
<dbReference type="EMBL" id="HG739094">
    <property type="protein sequence ID" value="CDP03484.1"/>
    <property type="molecule type" value="Genomic_DNA"/>
</dbReference>
<dbReference type="GO" id="GO:0005886">
    <property type="term" value="C:plasma membrane"/>
    <property type="evidence" value="ECO:0007669"/>
    <property type="project" value="TreeGrafter"/>
</dbReference>
<evidence type="ECO:0000256" key="4">
    <source>
        <dbReference type="ARBA" id="ARBA00022692"/>
    </source>
</evidence>
<dbReference type="InterPro" id="IPR003689">
    <property type="entry name" value="ZIP"/>
</dbReference>
<gene>
    <name evidence="9" type="ORF">GSCOC_T00015283001</name>
</gene>
<dbReference type="InParanoid" id="A0A068U5M7"/>
<proteinExistence type="inferred from homology"/>
<keyword evidence="3 8" id="KW-0813">Transport</keyword>
<sequence>MANQNFQILVFSTLFPSTNGNTDGNRSSALKYKLGAIAATLFASSIGICLPIWGKKIPSLNPKSNFFFIIKAFTAGIILATGFIHILPDAFDSLTSPCIPINPWGNFPFTGFVAMVAAICTLMVDVYANSYYKKKYGNENFQATVGAGDRNNGESNLSGVLPLHTHAIHGHGHASMEGDTISTELRYRVISQVLEFGIIMHTRFIAIALGASGSLKTIRPLLVAFTFYLFFEGIGLGGCITQGKFNVRAIAIMSVFFSLTTPVGIAIGIGIANVYKHNSPIAIIVEGIFDSASAGVLIYMALVDLLSADLMNPKMQSNSKLLLGANVSFLFGASCMCLLAKWV</sequence>
<dbReference type="GO" id="GO:0005385">
    <property type="term" value="F:zinc ion transmembrane transporter activity"/>
    <property type="evidence" value="ECO:0007669"/>
    <property type="project" value="InterPro"/>
</dbReference>
<keyword evidence="7 8" id="KW-0472">Membrane</keyword>